<gene>
    <name evidence="1" type="ORF">DFR66_101301</name>
    <name evidence="2" type="ORF">IQ02_00297</name>
</gene>
<dbReference type="InterPro" id="IPR029465">
    <property type="entry name" value="ATPgrasp_TupA"/>
</dbReference>
<proteinExistence type="predicted"/>
<evidence type="ECO:0000313" key="3">
    <source>
        <dbReference type="Proteomes" id="UP000254518"/>
    </source>
</evidence>
<evidence type="ECO:0000313" key="1">
    <source>
        <dbReference type="EMBL" id="RDI58373.1"/>
    </source>
</evidence>
<reference evidence="2" key="3">
    <citation type="submission" date="2019-07" db="EMBL/GenBank/DDBJ databases">
        <authorList>
            <person name="Whitman W."/>
            <person name="Huntemann M."/>
            <person name="Clum A."/>
            <person name="Pillay M."/>
            <person name="Palaniappan K."/>
            <person name="Varghese N."/>
            <person name="Mikhailova N."/>
            <person name="Stamatis D."/>
            <person name="Reddy T."/>
            <person name="Daum C."/>
            <person name="Shapiro N."/>
            <person name="Ivanova N."/>
            <person name="Kyrpides N."/>
            <person name="Woyke T."/>
        </authorList>
    </citation>
    <scope>NUCLEOTIDE SEQUENCE</scope>
    <source>
        <strain evidence="2">CGMCC 1.5380</strain>
    </source>
</reference>
<dbReference type="EMBL" id="VLKX01000001">
    <property type="protein sequence ID" value="TWI52158.1"/>
    <property type="molecule type" value="Genomic_DNA"/>
</dbReference>
<evidence type="ECO:0000313" key="4">
    <source>
        <dbReference type="Proteomes" id="UP000321392"/>
    </source>
</evidence>
<evidence type="ECO:0000313" key="2">
    <source>
        <dbReference type="EMBL" id="TWI52158.1"/>
    </source>
</evidence>
<dbReference type="OrthoDB" id="9791827at2"/>
<comment type="caution">
    <text evidence="2">The sequence shown here is derived from an EMBL/GenBank/DDBJ whole genome shotgun (WGS) entry which is preliminary data.</text>
</comment>
<dbReference type="Pfam" id="PF14305">
    <property type="entry name" value="ATPgrasp_TupA"/>
    <property type="match status" value="1"/>
</dbReference>
<sequence length="312" mass="36706">MSLREFLVNTKNNNAFLYYLWSKNQQKKGLDNLAHFSDKEAIEKLYLNYSGKLPNLVQPTTFSEKMQWLKLNYHNPLMTICADKVEVREYLKRKGYEQLLNNVHAVYDKAADFNAATLPEKFVLKASHGSGWNLICTDKRKINWWIWKKIMNVWLNNNIFWPGREWPYKNMKPRLVVEEFLKDVSGSLMDFKFFCFNGQVRFIQANKGRDTNNHAQNFYDLDWNILPFGKDLEPRPDIPIDAPTKLVEMITIAKDLSSEFPFVRVDFYEVEGQIIFGEMTFYPKSGLPDFTPPEYDGILGEYLSLPQENQYS</sequence>
<dbReference type="RefSeq" id="WP_114753081.1">
    <property type="nucleotide sequence ID" value="NZ_QQBA01000001.1"/>
</dbReference>
<dbReference type="Proteomes" id="UP000321392">
    <property type="component" value="Unassembled WGS sequence"/>
</dbReference>
<organism evidence="2 4">
    <name type="scientific">Flavobacterium glaciei</name>
    <dbReference type="NCBI Taxonomy" id="386300"/>
    <lineage>
        <taxon>Bacteria</taxon>
        <taxon>Pseudomonadati</taxon>
        <taxon>Bacteroidota</taxon>
        <taxon>Flavobacteriia</taxon>
        <taxon>Flavobacteriales</taxon>
        <taxon>Flavobacteriaceae</taxon>
        <taxon>Flavobacterium</taxon>
    </lineage>
</organism>
<dbReference type="Proteomes" id="UP000254518">
    <property type="component" value="Unassembled WGS sequence"/>
</dbReference>
<dbReference type="EMBL" id="QQBA01000001">
    <property type="protein sequence ID" value="RDI58373.1"/>
    <property type="molecule type" value="Genomic_DNA"/>
</dbReference>
<dbReference type="AlphaFoldDB" id="A0A562Q621"/>
<reference evidence="1 3" key="2">
    <citation type="submission" date="2018-07" db="EMBL/GenBank/DDBJ databases">
        <title>Genomic Encyclopedia of Type Strains, Phase IV (KMG-IV): sequencing the most valuable type-strain genomes for metagenomic binning, comparative biology and taxonomic classification.</title>
        <authorList>
            <person name="Goeker M."/>
        </authorList>
    </citation>
    <scope>NUCLEOTIDE SEQUENCE [LARGE SCALE GENOMIC DNA]</scope>
    <source>
        <strain evidence="1 3">DSM 19728</strain>
    </source>
</reference>
<name>A0A562Q621_9FLAO</name>
<keyword evidence="3" id="KW-1185">Reference proteome</keyword>
<reference evidence="2 4" key="1">
    <citation type="journal article" date="2015" name="Stand. Genomic Sci.">
        <title>Genomic Encyclopedia of Bacterial and Archaeal Type Strains, Phase III: the genomes of soil and plant-associated and newly described type strains.</title>
        <authorList>
            <person name="Whitman W.B."/>
            <person name="Woyke T."/>
            <person name="Klenk H.P."/>
            <person name="Zhou Y."/>
            <person name="Lilburn T.G."/>
            <person name="Beck B.J."/>
            <person name="De Vos P."/>
            <person name="Vandamme P."/>
            <person name="Eisen J.A."/>
            <person name="Garrity G."/>
            <person name="Hugenholtz P."/>
            <person name="Kyrpides N.C."/>
        </authorList>
    </citation>
    <scope>NUCLEOTIDE SEQUENCE [LARGE SCALE GENOMIC DNA]</scope>
    <source>
        <strain evidence="2 4">CGMCC 1.5380</strain>
    </source>
</reference>
<protein>
    <submittedName>
        <fullName evidence="2">Teichuronopeptide biosynthesis TupA-like protein</fullName>
    </submittedName>
</protein>
<accession>A0A562Q621</accession>